<dbReference type="PANTHER" id="PTHR28236:SF1">
    <property type="entry name" value="LARGE RIBOSOMAL SUBUNIT PROTEIN ML53"/>
    <property type="match status" value="1"/>
</dbReference>
<keyword evidence="4" id="KW-0496">Mitochondrion</keyword>
<evidence type="ECO:0000256" key="5">
    <source>
        <dbReference type="ARBA" id="ARBA00023274"/>
    </source>
</evidence>
<keyword evidence="5" id="KW-0687">Ribonucleoprotein</keyword>
<sequence>MITKFLTEVSVKFNPFSPCGKSARLFLTHLPPKFRSQGRILSAKVLPRNSTETSSLRIKFKDGKELEFNCANFTIKSLIGEADRHSRQLQKIADLTE</sequence>
<evidence type="ECO:0000256" key="3">
    <source>
        <dbReference type="ARBA" id="ARBA00022980"/>
    </source>
</evidence>
<proteinExistence type="inferred from homology"/>
<dbReference type="PANTHER" id="PTHR28236">
    <property type="entry name" value="54S RIBOSOMAL PROTEIN L44, MITOCHONDRIAL"/>
    <property type="match status" value="1"/>
</dbReference>
<accession>A0A2C5XYS1</accession>
<keyword evidence="3" id="KW-0689">Ribosomal protein</keyword>
<comment type="similarity">
    <text evidence="2">Belongs to the mitochondrion-specific ribosomal protein mL53 family.</text>
</comment>
<dbReference type="STRING" id="1399860.A0A2C5XYS1"/>
<comment type="subcellular location">
    <subcellularLocation>
        <location evidence="1">Mitochondrion</location>
    </subcellularLocation>
</comment>
<dbReference type="Pfam" id="PF10780">
    <property type="entry name" value="MRP_L53"/>
    <property type="match status" value="1"/>
</dbReference>
<dbReference type="InterPro" id="IPR042776">
    <property type="entry name" value="Ribosomal_mL53_fung"/>
</dbReference>
<protein>
    <recommendedName>
        <fullName evidence="6">Large ribosomal subunit protein mL53</fullName>
    </recommendedName>
</protein>
<dbReference type="AlphaFoldDB" id="A0A2C5XYS1"/>
<evidence type="ECO:0000256" key="1">
    <source>
        <dbReference type="ARBA" id="ARBA00004173"/>
    </source>
</evidence>
<organism evidence="7 8">
    <name type="scientific">Ophiocordyceps australis</name>
    <dbReference type="NCBI Taxonomy" id="1399860"/>
    <lineage>
        <taxon>Eukaryota</taxon>
        <taxon>Fungi</taxon>
        <taxon>Dikarya</taxon>
        <taxon>Ascomycota</taxon>
        <taxon>Pezizomycotina</taxon>
        <taxon>Sordariomycetes</taxon>
        <taxon>Hypocreomycetidae</taxon>
        <taxon>Hypocreales</taxon>
        <taxon>Ophiocordycipitaceae</taxon>
        <taxon>Ophiocordyceps</taxon>
    </lineage>
</organism>
<evidence type="ECO:0000256" key="2">
    <source>
        <dbReference type="ARBA" id="ARBA00005557"/>
    </source>
</evidence>
<dbReference type="FunFam" id="3.40.30.10:FF:000260">
    <property type="entry name" value="Mitochondrial ribosomal protein L44"/>
    <property type="match status" value="1"/>
</dbReference>
<dbReference type="GO" id="GO:0003735">
    <property type="term" value="F:structural constituent of ribosome"/>
    <property type="evidence" value="ECO:0007669"/>
    <property type="project" value="TreeGrafter"/>
</dbReference>
<reference evidence="7 8" key="1">
    <citation type="submission" date="2017-06" db="EMBL/GenBank/DDBJ databases">
        <title>Ant-infecting Ophiocordyceps genomes reveal a high diversity of potential behavioral manipulation genes and a possible major role for enterotoxins.</title>
        <authorList>
            <person name="De Bekker C."/>
            <person name="Evans H.C."/>
            <person name="Brachmann A."/>
            <person name="Hughes D.P."/>
        </authorList>
    </citation>
    <scope>NUCLEOTIDE SEQUENCE [LARGE SCALE GENOMIC DNA]</scope>
    <source>
        <strain evidence="7 8">Map64</strain>
    </source>
</reference>
<comment type="caution">
    <text evidence="7">The sequence shown here is derived from an EMBL/GenBank/DDBJ whole genome shotgun (WGS) entry which is preliminary data.</text>
</comment>
<evidence type="ECO:0000256" key="4">
    <source>
        <dbReference type="ARBA" id="ARBA00023128"/>
    </source>
</evidence>
<evidence type="ECO:0000256" key="6">
    <source>
        <dbReference type="ARBA" id="ARBA00035180"/>
    </source>
</evidence>
<keyword evidence="8" id="KW-1185">Reference proteome</keyword>
<dbReference type="Gene3D" id="3.40.30.10">
    <property type="entry name" value="Glutaredoxin"/>
    <property type="match status" value="1"/>
</dbReference>
<evidence type="ECO:0000313" key="8">
    <source>
        <dbReference type="Proteomes" id="UP000226192"/>
    </source>
</evidence>
<dbReference type="OrthoDB" id="4136894at2759"/>
<dbReference type="InterPro" id="IPR019716">
    <property type="entry name" value="Ribosomal_mL53"/>
</dbReference>
<dbReference type="Proteomes" id="UP000226192">
    <property type="component" value="Unassembled WGS sequence"/>
</dbReference>
<dbReference type="GO" id="GO:0005762">
    <property type="term" value="C:mitochondrial large ribosomal subunit"/>
    <property type="evidence" value="ECO:0007669"/>
    <property type="project" value="TreeGrafter"/>
</dbReference>
<gene>
    <name evidence="7" type="ORF">CDD81_2114</name>
</gene>
<name>A0A2C5XYS1_9HYPO</name>
<dbReference type="EMBL" id="NJET01000163">
    <property type="protein sequence ID" value="PHH60112.1"/>
    <property type="molecule type" value="Genomic_DNA"/>
</dbReference>
<evidence type="ECO:0000313" key="7">
    <source>
        <dbReference type="EMBL" id="PHH60112.1"/>
    </source>
</evidence>